<feature type="region of interest" description="Disordered" evidence="1">
    <location>
        <begin position="1"/>
        <end position="79"/>
    </location>
</feature>
<reference evidence="2" key="2">
    <citation type="submission" date="2020-11" db="EMBL/GenBank/DDBJ databases">
        <authorList>
            <person name="McCartney M.A."/>
            <person name="Auch B."/>
            <person name="Kono T."/>
            <person name="Mallez S."/>
            <person name="Becker A."/>
            <person name="Gohl D.M."/>
            <person name="Silverstein K.A.T."/>
            <person name="Koren S."/>
            <person name="Bechman K.B."/>
            <person name="Herman A."/>
            <person name="Abrahante J.E."/>
            <person name="Garbe J."/>
        </authorList>
    </citation>
    <scope>NUCLEOTIDE SEQUENCE</scope>
    <source>
        <strain evidence="2">Duluth1</strain>
        <tissue evidence="2">Whole animal</tissue>
    </source>
</reference>
<accession>A0A9D4NIZ7</accession>
<evidence type="ECO:0000313" key="2">
    <source>
        <dbReference type="EMBL" id="KAH3894072.1"/>
    </source>
</evidence>
<name>A0A9D4NIZ7_DREPO</name>
<sequence>MSLRPLSHSSDLDSSSHHGTSKTSKCVNVHIHVDTTSEPSKTNMHTSKTSNHRSSKSSSDVRKEPRRYRRQKKNTEERLTQLMKQIQAVIHKTNGK</sequence>
<evidence type="ECO:0000313" key="3">
    <source>
        <dbReference type="Proteomes" id="UP000828390"/>
    </source>
</evidence>
<proteinExistence type="predicted"/>
<dbReference type="AlphaFoldDB" id="A0A9D4NIZ7"/>
<reference evidence="2" key="1">
    <citation type="journal article" date="2019" name="bioRxiv">
        <title>The Genome of the Zebra Mussel, Dreissena polymorpha: A Resource for Invasive Species Research.</title>
        <authorList>
            <person name="McCartney M.A."/>
            <person name="Auch B."/>
            <person name="Kono T."/>
            <person name="Mallez S."/>
            <person name="Zhang Y."/>
            <person name="Obille A."/>
            <person name="Becker A."/>
            <person name="Abrahante J.E."/>
            <person name="Garbe J."/>
            <person name="Badalamenti J.P."/>
            <person name="Herman A."/>
            <person name="Mangelson H."/>
            <person name="Liachko I."/>
            <person name="Sullivan S."/>
            <person name="Sone E.D."/>
            <person name="Koren S."/>
            <person name="Silverstein K.A.T."/>
            <person name="Beckman K.B."/>
            <person name="Gohl D.M."/>
        </authorList>
    </citation>
    <scope>NUCLEOTIDE SEQUENCE</scope>
    <source>
        <strain evidence="2">Duluth1</strain>
        <tissue evidence="2">Whole animal</tissue>
    </source>
</reference>
<dbReference type="EMBL" id="JAIWYP010000001">
    <property type="protein sequence ID" value="KAH3894072.1"/>
    <property type="molecule type" value="Genomic_DNA"/>
</dbReference>
<organism evidence="2 3">
    <name type="scientific">Dreissena polymorpha</name>
    <name type="common">Zebra mussel</name>
    <name type="synonym">Mytilus polymorpha</name>
    <dbReference type="NCBI Taxonomy" id="45954"/>
    <lineage>
        <taxon>Eukaryota</taxon>
        <taxon>Metazoa</taxon>
        <taxon>Spiralia</taxon>
        <taxon>Lophotrochozoa</taxon>
        <taxon>Mollusca</taxon>
        <taxon>Bivalvia</taxon>
        <taxon>Autobranchia</taxon>
        <taxon>Heteroconchia</taxon>
        <taxon>Euheterodonta</taxon>
        <taxon>Imparidentia</taxon>
        <taxon>Neoheterodontei</taxon>
        <taxon>Myida</taxon>
        <taxon>Dreissenoidea</taxon>
        <taxon>Dreissenidae</taxon>
        <taxon>Dreissena</taxon>
    </lineage>
</organism>
<evidence type="ECO:0000256" key="1">
    <source>
        <dbReference type="SAM" id="MobiDB-lite"/>
    </source>
</evidence>
<dbReference type="Proteomes" id="UP000828390">
    <property type="component" value="Unassembled WGS sequence"/>
</dbReference>
<gene>
    <name evidence="2" type="ORF">DPMN_018229</name>
</gene>
<comment type="caution">
    <text evidence="2">The sequence shown here is derived from an EMBL/GenBank/DDBJ whole genome shotgun (WGS) entry which is preliminary data.</text>
</comment>
<feature type="compositionally biased region" description="Polar residues" evidence="1">
    <location>
        <begin position="34"/>
        <end position="44"/>
    </location>
</feature>
<keyword evidence="3" id="KW-1185">Reference proteome</keyword>
<protein>
    <submittedName>
        <fullName evidence="2">Uncharacterized protein</fullName>
    </submittedName>
</protein>